<comment type="similarity">
    <text evidence="1 8 9">Belongs to the universal ribosomal protein uS11 family.</text>
</comment>
<keyword evidence="4 8" id="KW-0689">Ribosomal protein</keyword>
<gene>
    <name evidence="8 10" type="primary">rpsK</name>
</gene>
<evidence type="ECO:0000256" key="5">
    <source>
        <dbReference type="ARBA" id="ARBA00023274"/>
    </source>
</evidence>
<protein>
    <recommendedName>
        <fullName evidence="6 8">Small ribosomal subunit protein uS11</fullName>
    </recommendedName>
</protein>
<organism evidence="10">
    <name type="scientific">uncultured Chloroflexi bacterium Rifle_16ft_4_minimus_24332</name>
    <dbReference type="NCBI Taxonomy" id="1665062"/>
    <lineage>
        <taxon>Bacteria</taxon>
        <taxon>Bacillati</taxon>
        <taxon>Chloroflexota</taxon>
        <taxon>environmental samples</taxon>
    </lineage>
</organism>
<dbReference type="InterPro" id="IPR001971">
    <property type="entry name" value="Ribosomal_uS11"/>
</dbReference>
<evidence type="ECO:0000256" key="7">
    <source>
        <dbReference type="ARBA" id="ARBA00058053"/>
    </source>
</evidence>
<dbReference type="EMBL" id="KT007064">
    <property type="protein sequence ID" value="AKQ05216.1"/>
    <property type="molecule type" value="Genomic_DNA"/>
</dbReference>
<dbReference type="InterPro" id="IPR019981">
    <property type="entry name" value="Ribosomal_uS11_bac-type"/>
</dbReference>
<dbReference type="SUPFAM" id="SSF53137">
    <property type="entry name" value="Translational machinery components"/>
    <property type="match status" value="1"/>
</dbReference>
<evidence type="ECO:0000256" key="4">
    <source>
        <dbReference type="ARBA" id="ARBA00022980"/>
    </source>
</evidence>
<evidence type="ECO:0000256" key="6">
    <source>
        <dbReference type="ARBA" id="ARBA00035160"/>
    </source>
</evidence>
<comment type="subunit">
    <text evidence="8">Part of the 30S ribosomal subunit. Interacts with proteins S7 and S18. Binds to IF-3.</text>
</comment>
<reference evidence="10" key="1">
    <citation type="journal article" date="2015" name="ISME J.">
        <title>Aquifer environment selects for microbial species cohorts in sediment and groundwater.</title>
        <authorList>
            <person name="Hug L.A."/>
            <person name="Thomas B.C."/>
            <person name="Brown C.T."/>
            <person name="Frischkorn K.R."/>
            <person name="Williams K.H."/>
            <person name="Tringe S.G."/>
            <person name="Banfield J.F."/>
        </authorList>
    </citation>
    <scope>NUCLEOTIDE SEQUENCE</scope>
</reference>
<dbReference type="GO" id="GO:0006412">
    <property type="term" value="P:translation"/>
    <property type="evidence" value="ECO:0007669"/>
    <property type="project" value="UniProtKB-UniRule"/>
</dbReference>
<dbReference type="PROSITE" id="PS00054">
    <property type="entry name" value="RIBOSOMAL_S11"/>
    <property type="match status" value="1"/>
</dbReference>
<keyword evidence="2 8" id="KW-0699">rRNA-binding</keyword>
<keyword evidence="5 8" id="KW-0687">Ribonucleoprotein</keyword>
<dbReference type="GO" id="GO:0019843">
    <property type="term" value="F:rRNA binding"/>
    <property type="evidence" value="ECO:0007669"/>
    <property type="project" value="UniProtKB-UniRule"/>
</dbReference>
<dbReference type="NCBIfam" id="NF003698">
    <property type="entry name" value="PRK05309.1"/>
    <property type="match status" value="1"/>
</dbReference>
<dbReference type="FunFam" id="3.30.420.80:FF:000001">
    <property type="entry name" value="30S ribosomal protein S11"/>
    <property type="match status" value="1"/>
</dbReference>
<dbReference type="InterPro" id="IPR036967">
    <property type="entry name" value="Ribosomal_uS11_sf"/>
</dbReference>
<comment type="function">
    <text evidence="7 8">Located on the platform of the 30S subunit, it bridges several disparate RNA helices of the 16S rRNA. Forms part of the Shine-Dalgarno cleft in the 70S ribosome.</text>
</comment>
<proteinExistence type="inferred from homology"/>
<dbReference type="GO" id="GO:0005840">
    <property type="term" value="C:ribosome"/>
    <property type="evidence" value="ECO:0007669"/>
    <property type="project" value="UniProtKB-KW"/>
</dbReference>
<accession>A0A0H4TB44</accession>
<dbReference type="Gene3D" id="3.30.420.80">
    <property type="entry name" value="Ribosomal protein S11"/>
    <property type="match status" value="1"/>
</dbReference>
<dbReference type="NCBIfam" id="TIGR03632">
    <property type="entry name" value="uS11_bact"/>
    <property type="match status" value="1"/>
</dbReference>
<evidence type="ECO:0000256" key="1">
    <source>
        <dbReference type="ARBA" id="ARBA00006194"/>
    </source>
</evidence>
<keyword evidence="3 8" id="KW-0694">RNA-binding</keyword>
<name>A0A0H4TB44_9CHLR</name>
<evidence type="ECO:0000256" key="2">
    <source>
        <dbReference type="ARBA" id="ARBA00022730"/>
    </source>
</evidence>
<dbReference type="HAMAP" id="MF_01310">
    <property type="entry name" value="Ribosomal_uS11"/>
    <property type="match status" value="1"/>
</dbReference>
<dbReference type="PIRSF" id="PIRSF002131">
    <property type="entry name" value="Ribosomal_S11"/>
    <property type="match status" value="1"/>
</dbReference>
<dbReference type="GO" id="GO:1990904">
    <property type="term" value="C:ribonucleoprotein complex"/>
    <property type="evidence" value="ECO:0007669"/>
    <property type="project" value="UniProtKB-KW"/>
</dbReference>
<evidence type="ECO:0000256" key="8">
    <source>
        <dbReference type="HAMAP-Rule" id="MF_01310"/>
    </source>
</evidence>
<dbReference type="AlphaFoldDB" id="A0A0H4TB44"/>
<sequence length="134" mass="14252">MAQNVRSARRTSAPRKVKRTLSSGQVHIYASFNNTIITVTDQQGNAVCWASAGSAGFKGSRKSPPFAARLAAEQALKAAQAMGLQEVDMIVKGPGPGRESAIRAIQGMGIKVRSISDITPVAHNGCRPPKKRRV</sequence>
<dbReference type="Pfam" id="PF00411">
    <property type="entry name" value="Ribosomal_S11"/>
    <property type="match status" value="1"/>
</dbReference>
<dbReference type="InterPro" id="IPR018102">
    <property type="entry name" value="Ribosomal_uS11_CS"/>
</dbReference>
<evidence type="ECO:0000313" key="10">
    <source>
        <dbReference type="EMBL" id="AKQ05216.1"/>
    </source>
</evidence>
<evidence type="ECO:0000256" key="3">
    <source>
        <dbReference type="ARBA" id="ARBA00022884"/>
    </source>
</evidence>
<dbReference type="PANTHER" id="PTHR11759">
    <property type="entry name" value="40S RIBOSOMAL PROTEIN S14/30S RIBOSOMAL PROTEIN S11"/>
    <property type="match status" value="1"/>
</dbReference>
<dbReference type="GO" id="GO:0003735">
    <property type="term" value="F:structural constituent of ribosome"/>
    <property type="evidence" value="ECO:0007669"/>
    <property type="project" value="InterPro"/>
</dbReference>
<evidence type="ECO:0000256" key="9">
    <source>
        <dbReference type="RuleBase" id="RU003629"/>
    </source>
</evidence>